<dbReference type="RefSeq" id="WP_277860242.1">
    <property type="nucleotide sequence ID" value="NZ_JARRAG010000001.1"/>
</dbReference>
<dbReference type="Proteomes" id="UP001216907">
    <property type="component" value="Unassembled WGS sequence"/>
</dbReference>
<comment type="caution">
    <text evidence="2">The sequence shown here is derived from an EMBL/GenBank/DDBJ whole genome shotgun (WGS) entry which is preliminary data.</text>
</comment>
<reference evidence="2 3" key="1">
    <citation type="submission" date="2023-03" db="EMBL/GenBank/DDBJ databases">
        <title>Paludisphaera mucosa sp. nov. a novel planctomycete from northern fen.</title>
        <authorList>
            <person name="Ivanova A."/>
        </authorList>
    </citation>
    <scope>NUCLEOTIDE SEQUENCE [LARGE SCALE GENOMIC DNA]</scope>
    <source>
        <strain evidence="2 3">Pla2</strain>
    </source>
</reference>
<dbReference type="InterPro" id="IPR013830">
    <property type="entry name" value="SGNH_hydro"/>
</dbReference>
<dbReference type="GO" id="GO:0016787">
    <property type="term" value="F:hydrolase activity"/>
    <property type="evidence" value="ECO:0007669"/>
    <property type="project" value="UniProtKB-KW"/>
</dbReference>
<accession>A0ABT6F8I5</accession>
<dbReference type="Pfam" id="PF13472">
    <property type="entry name" value="Lipase_GDSL_2"/>
    <property type="match status" value="1"/>
</dbReference>
<evidence type="ECO:0000313" key="2">
    <source>
        <dbReference type="EMBL" id="MDG3003897.1"/>
    </source>
</evidence>
<dbReference type="CDD" id="cd00229">
    <property type="entry name" value="SGNH_hydrolase"/>
    <property type="match status" value="1"/>
</dbReference>
<evidence type="ECO:0000313" key="3">
    <source>
        <dbReference type="Proteomes" id="UP001216907"/>
    </source>
</evidence>
<name>A0ABT6F8I5_9BACT</name>
<proteinExistence type="predicted"/>
<evidence type="ECO:0000259" key="1">
    <source>
        <dbReference type="Pfam" id="PF13472"/>
    </source>
</evidence>
<dbReference type="Gene3D" id="3.40.50.1110">
    <property type="entry name" value="SGNH hydrolase"/>
    <property type="match status" value="1"/>
</dbReference>
<gene>
    <name evidence="2" type="ORF">PZE19_08945</name>
</gene>
<dbReference type="SUPFAM" id="SSF52266">
    <property type="entry name" value="SGNH hydrolase"/>
    <property type="match status" value="1"/>
</dbReference>
<keyword evidence="2" id="KW-0378">Hydrolase</keyword>
<keyword evidence="3" id="KW-1185">Reference proteome</keyword>
<sequence>MSHRRLAPFRRRRDRYRQRTFRFVERGERLSRRFKLVIAGLTACLLAGLLVGTSTGRYAASWTFAKLHRGVATLTGDVAGRDWIDADWRRRRLFDMDQARGKLRSAYDQYDPKLKRLLDEAGLDPDHALLRWGNFDKALLLPATVFEADDTGRSYRFRPNTRSIWVRNLKSKGGVLAYFPIPDTPALRELAEAAGAVVVRESVQNTNSWGVRGGEPDLDASLRGIVLGDSYMQGLFVGDDQTPPACLERVLADRFKTSVEVLNTGHLGYSPEQEYFTLLEYADRFRPQFVILSLFANDFGDLFEVLDGRADWEENRHWIGKIAAFCRARDIPCLAVPAPWVNHVEGPRKTAHYPGRIPDILGDDGPTYYDPMEDFIEAEDRERIRRLAAGEPTTPSPLFNGKLGDGHFSPLGCQVWADAVGRRLARLLEIQTRQTGGRPTPR</sequence>
<feature type="domain" description="SGNH hydrolase-type esterase" evidence="1">
    <location>
        <begin position="226"/>
        <end position="412"/>
    </location>
</feature>
<dbReference type="EMBL" id="JARRAG010000001">
    <property type="protein sequence ID" value="MDG3003897.1"/>
    <property type="molecule type" value="Genomic_DNA"/>
</dbReference>
<organism evidence="2 3">
    <name type="scientific">Paludisphaera mucosa</name>
    <dbReference type="NCBI Taxonomy" id="3030827"/>
    <lineage>
        <taxon>Bacteria</taxon>
        <taxon>Pseudomonadati</taxon>
        <taxon>Planctomycetota</taxon>
        <taxon>Planctomycetia</taxon>
        <taxon>Isosphaerales</taxon>
        <taxon>Isosphaeraceae</taxon>
        <taxon>Paludisphaera</taxon>
    </lineage>
</organism>
<dbReference type="InterPro" id="IPR036514">
    <property type="entry name" value="SGNH_hydro_sf"/>
</dbReference>
<protein>
    <submittedName>
        <fullName evidence="2">SGNH/GDSL hydrolase family protein</fullName>
    </submittedName>
</protein>